<keyword evidence="7" id="KW-1185">Reference proteome</keyword>
<dbReference type="Pfam" id="PF00046">
    <property type="entry name" value="Homeodomain"/>
    <property type="match status" value="1"/>
</dbReference>
<reference evidence="6" key="1">
    <citation type="submission" date="2022-03" db="EMBL/GenBank/DDBJ databases">
        <authorList>
            <person name="Martin H S."/>
        </authorList>
    </citation>
    <scope>NUCLEOTIDE SEQUENCE</scope>
</reference>
<evidence type="ECO:0000256" key="2">
    <source>
        <dbReference type="PROSITE-ProRule" id="PRU00108"/>
    </source>
</evidence>
<evidence type="ECO:0000256" key="1">
    <source>
        <dbReference type="ARBA" id="ARBA00004123"/>
    </source>
</evidence>
<protein>
    <recommendedName>
        <fullName evidence="5">Homeobox domain-containing protein</fullName>
    </recommendedName>
</protein>
<keyword evidence="2 3" id="KW-0238">DNA-binding</keyword>
<accession>A0ABN8HVD2</accession>
<evidence type="ECO:0000256" key="3">
    <source>
        <dbReference type="RuleBase" id="RU000682"/>
    </source>
</evidence>
<dbReference type="PROSITE" id="PS50071">
    <property type="entry name" value="HOMEOBOX_2"/>
    <property type="match status" value="1"/>
</dbReference>
<dbReference type="InterPro" id="IPR052294">
    <property type="entry name" value="VSX_homeobox_regulators"/>
</dbReference>
<evidence type="ECO:0000313" key="6">
    <source>
        <dbReference type="EMBL" id="CAH2041230.1"/>
    </source>
</evidence>
<evidence type="ECO:0000256" key="4">
    <source>
        <dbReference type="SAM" id="MobiDB-lite"/>
    </source>
</evidence>
<feature type="non-terminal residue" evidence="6">
    <location>
        <position position="1"/>
    </location>
</feature>
<feature type="compositionally biased region" description="Polar residues" evidence="4">
    <location>
        <begin position="156"/>
        <end position="167"/>
    </location>
</feature>
<dbReference type="InterPro" id="IPR001356">
    <property type="entry name" value="HD"/>
</dbReference>
<organism evidence="6 7">
    <name type="scientific">Iphiclides podalirius</name>
    <name type="common">scarce swallowtail</name>
    <dbReference type="NCBI Taxonomy" id="110791"/>
    <lineage>
        <taxon>Eukaryota</taxon>
        <taxon>Metazoa</taxon>
        <taxon>Ecdysozoa</taxon>
        <taxon>Arthropoda</taxon>
        <taxon>Hexapoda</taxon>
        <taxon>Insecta</taxon>
        <taxon>Pterygota</taxon>
        <taxon>Neoptera</taxon>
        <taxon>Endopterygota</taxon>
        <taxon>Lepidoptera</taxon>
        <taxon>Glossata</taxon>
        <taxon>Ditrysia</taxon>
        <taxon>Papilionoidea</taxon>
        <taxon>Papilionidae</taxon>
        <taxon>Papilioninae</taxon>
        <taxon>Iphiclides</taxon>
    </lineage>
</organism>
<evidence type="ECO:0000313" key="7">
    <source>
        <dbReference type="Proteomes" id="UP000837857"/>
    </source>
</evidence>
<dbReference type="CDD" id="cd00086">
    <property type="entry name" value="homeodomain"/>
    <property type="match status" value="1"/>
</dbReference>
<dbReference type="SUPFAM" id="SSF46689">
    <property type="entry name" value="Homeodomain-like"/>
    <property type="match status" value="1"/>
</dbReference>
<evidence type="ECO:0000259" key="5">
    <source>
        <dbReference type="PROSITE" id="PS50071"/>
    </source>
</evidence>
<feature type="domain" description="Homeobox" evidence="5">
    <location>
        <begin position="99"/>
        <end position="147"/>
    </location>
</feature>
<name>A0ABN8HVD2_9NEOP</name>
<sequence length="250" mass="27606">MSTFQFSTLIHATLPTCCTTLTRIVLRSARDFRAWPSIPAAGVKSNRGRIRANWPSDCQSAAAARSKWPNARNERVSSLEAAKDFTVDGLTGYNGKKKKKKRRHRTIFTSYQLDELEKAFKDAHYPDVYAREMLSLKTDLPEDRIQLHTTGAQVSRLPSETAGKTQIQPPPSPATHSLLRPCVTPASLAARAVHNAKQTLIAPHTVYRHSNCSAGKLNVRFPEMYLSALGLGCGLRCARASRATTAQFSV</sequence>
<feature type="DNA-binding region" description="Homeobox" evidence="2">
    <location>
        <begin position="101"/>
        <end position="148"/>
    </location>
</feature>
<keyword evidence="2 3" id="KW-0371">Homeobox</keyword>
<dbReference type="Gene3D" id="1.10.10.60">
    <property type="entry name" value="Homeodomain-like"/>
    <property type="match status" value="1"/>
</dbReference>
<proteinExistence type="predicted"/>
<keyword evidence="2 3" id="KW-0539">Nucleus</keyword>
<dbReference type="SMART" id="SM00389">
    <property type="entry name" value="HOX"/>
    <property type="match status" value="1"/>
</dbReference>
<dbReference type="InterPro" id="IPR009057">
    <property type="entry name" value="Homeodomain-like_sf"/>
</dbReference>
<dbReference type="Proteomes" id="UP000837857">
    <property type="component" value="Chromosome 13"/>
</dbReference>
<feature type="region of interest" description="Disordered" evidence="4">
    <location>
        <begin position="156"/>
        <end position="176"/>
    </location>
</feature>
<gene>
    <name evidence="6" type="ORF">IPOD504_LOCUS3009</name>
</gene>
<dbReference type="PANTHER" id="PTHR46892:SF3">
    <property type="entry name" value="VISUAL SYSTEM HOMEOBOX 2"/>
    <property type="match status" value="1"/>
</dbReference>
<dbReference type="PANTHER" id="PTHR46892">
    <property type="entry name" value="VISUAL SYSTEM HOMEOBOX 2"/>
    <property type="match status" value="1"/>
</dbReference>
<comment type="subcellular location">
    <subcellularLocation>
        <location evidence="1 2 3">Nucleus</location>
    </subcellularLocation>
</comment>
<dbReference type="EMBL" id="OW152825">
    <property type="protein sequence ID" value="CAH2041230.1"/>
    <property type="molecule type" value="Genomic_DNA"/>
</dbReference>